<evidence type="ECO:0000256" key="4">
    <source>
        <dbReference type="ARBA" id="ARBA00022958"/>
    </source>
</evidence>
<reference evidence="9 10" key="1">
    <citation type="submission" date="2017-09" db="EMBL/GenBank/DDBJ databases">
        <authorList>
            <person name="Ehlers B."/>
            <person name="Leendertz F.H."/>
        </authorList>
    </citation>
    <scope>NUCLEOTIDE SEQUENCE [LARGE SCALE GENOMIC DNA]</scope>
    <source>
        <strain evidence="9 10">USBA 140</strain>
    </source>
</reference>
<dbReference type="PRINTS" id="PR00335">
    <property type="entry name" value="KUPTAKETRKA"/>
</dbReference>
<dbReference type="GO" id="GO:0005886">
    <property type="term" value="C:plasma membrane"/>
    <property type="evidence" value="ECO:0007669"/>
    <property type="project" value="InterPro"/>
</dbReference>
<dbReference type="InterPro" id="IPR006036">
    <property type="entry name" value="K_uptake_TrkA"/>
</dbReference>
<feature type="domain" description="RCK C-terminal" evidence="8">
    <location>
        <begin position="136"/>
        <end position="214"/>
    </location>
</feature>
<evidence type="ECO:0000256" key="1">
    <source>
        <dbReference type="ARBA" id="ARBA00017378"/>
    </source>
</evidence>
<dbReference type="PROSITE" id="PS51202">
    <property type="entry name" value="RCK_C"/>
    <property type="match status" value="1"/>
</dbReference>
<keyword evidence="2" id="KW-0813">Transport</keyword>
<dbReference type="InterPro" id="IPR036721">
    <property type="entry name" value="RCK_C_sf"/>
</dbReference>
<dbReference type="AlphaFoldDB" id="A0A286GRK8"/>
<proteinExistence type="predicted"/>
<dbReference type="SUPFAM" id="SSF116726">
    <property type="entry name" value="TrkA C-terminal domain-like"/>
    <property type="match status" value="1"/>
</dbReference>
<evidence type="ECO:0000313" key="10">
    <source>
        <dbReference type="Proteomes" id="UP000219621"/>
    </source>
</evidence>
<keyword evidence="3" id="KW-0633">Potassium transport</keyword>
<dbReference type="PANTHER" id="PTHR43833:SF5">
    <property type="entry name" value="TRK SYSTEM POTASSIUM UPTAKE PROTEIN TRKA"/>
    <property type="match status" value="1"/>
</dbReference>
<keyword evidence="6" id="KW-0406">Ion transport</keyword>
<dbReference type="OrthoDB" id="7375203at2"/>
<dbReference type="InterPro" id="IPR003148">
    <property type="entry name" value="RCK_N"/>
</dbReference>
<evidence type="ECO:0000259" key="7">
    <source>
        <dbReference type="PROSITE" id="PS51201"/>
    </source>
</evidence>
<evidence type="ECO:0000256" key="6">
    <source>
        <dbReference type="ARBA" id="ARBA00023065"/>
    </source>
</evidence>
<gene>
    <name evidence="9" type="ORF">SAMN05421508_107229</name>
</gene>
<evidence type="ECO:0000313" key="9">
    <source>
        <dbReference type="EMBL" id="SOD98173.1"/>
    </source>
</evidence>
<evidence type="ECO:0000259" key="8">
    <source>
        <dbReference type="PROSITE" id="PS51202"/>
    </source>
</evidence>
<protein>
    <recommendedName>
        <fullName evidence="1">Trk system potassium uptake protein TrkA</fullName>
    </recommendedName>
</protein>
<feature type="domain" description="RCK N-terminal" evidence="7">
    <location>
        <begin position="1"/>
        <end position="117"/>
    </location>
</feature>
<keyword evidence="4" id="KW-0630">Potassium</keyword>
<dbReference type="Gene3D" id="3.30.70.1450">
    <property type="entry name" value="Regulator of K+ conductance, C-terminal domain"/>
    <property type="match status" value="1"/>
</dbReference>
<evidence type="ECO:0000256" key="3">
    <source>
        <dbReference type="ARBA" id="ARBA00022538"/>
    </source>
</evidence>
<keyword evidence="10" id="KW-1185">Reference proteome</keyword>
<organism evidence="9 10">
    <name type="scientific">Caenispirillum bisanense</name>
    <dbReference type="NCBI Taxonomy" id="414052"/>
    <lineage>
        <taxon>Bacteria</taxon>
        <taxon>Pseudomonadati</taxon>
        <taxon>Pseudomonadota</taxon>
        <taxon>Alphaproteobacteria</taxon>
        <taxon>Rhodospirillales</taxon>
        <taxon>Novispirillaceae</taxon>
        <taxon>Caenispirillum</taxon>
    </lineage>
</organism>
<dbReference type="PROSITE" id="PS51201">
    <property type="entry name" value="RCK_N"/>
    <property type="match status" value="1"/>
</dbReference>
<dbReference type="Proteomes" id="UP000219621">
    <property type="component" value="Unassembled WGS sequence"/>
</dbReference>
<evidence type="ECO:0000256" key="5">
    <source>
        <dbReference type="ARBA" id="ARBA00023027"/>
    </source>
</evidence>
<dbReference type="Gene3D" id="3.40.50.720">
    <property type="entry name" value="NAD(P)-binding Rossmann-like Domain"/>
    <property type="match status" value="1"/>
</dbReference>
<dbReference type="SUPFAM" id="SSF51735">
    <property type="entry name" value="NAD(P)-binding Rossmann-fold domains"/>
    <property type="match status" value="1"/>
</dbReference>
<sequence>MRVVLMGASDLALAIARMLLDRGHDVVLVEKRRERIDEIAEGLDAGFLHGSGSHPDVLRDAQPERSDVLVCLSDDDDDNLLAALVGRSLGFKRVVPAIRDAGFLPICEELGLEDVLLPTRTMARHVVDLVTCGADADLAGFVGGNVRFFSFEVTEETGRRCGDLDLPAGTRPIVAQHGDDARLCEPDTRLRPGDRVLLVTRAEHLTDLRQRFPPRHVRRREERQTAR</sequence>
<dbReference type="PANTHER" id="PTHR43833">
    <property type="entry name" value="POTASSIUM CHANNEL PROTEIN 2-RELATED-RELATED"/>
    <property type="match status" value="1"/>
</dbReference>
<dbReference type="InterPro" id="IPR050721">
    <property type="entry name" value="Trk_Ktr_HKT_K-transport"/>
</dbReference>
<keyword evidence="5" id="KW-0520">NAD</keyword>
<dbReference type="RefSeq" id="WP_097280324.1">
    <property type="nucleotide sequence ID" value="NZ_OCNJ01000007.1"/>
</dbReference>
<dbReference type="EMBL" id="OCNJ01000007">
    <property type="protein sequence ID" value="SOD98173.1"/>
    <property type="molecule type" value="Genomic_DNA"/>
</dbReference>
<dbReference type="InterPro" id="IPR006037">
    <property type="entry name" value="RCK_C"/>
</dbReference>
<accession>A0A286GRK8</accession>
<dbReference type="GO" id="GO:0015079">
    <property type="term" value="F:potassium ion transmembrane transporter activity"/>
    <property type="evidence" value="ECO:0007669"/>
    <property type="project" value="InterPro"/>
</dbReference>
<evidence type="ECO:0000256" key="2">
    <source>
        <dbReference type="ARBA" id="ARBA00022448"/>
    </source>
</evidence>
<dbReference type="Pfam" id="PF02254">
    <property type="entry name" value="TrkA_N"/>
    <property type="match status" value="1"/>
</dbReference>
<dbReference type="InterPro" id="IPR036291">
    <property type="entry name" value="NAD(P)-bd_dom_sf"/>
</dbReference>
<name>A0A286GRK8_9PROT</name>